<name>A0A6A5YHG3_9PLEO</name>
<dbReference type="Proteomes" id="UP000799770">
    <property type="component" value="Unassembled WGS sequence"/>
</dbReference>
<accession>A0A6A5YHG3</accession>
<reference evidence="1" key="1">
    <citation type="journal article" date="2020" name="Stud. Mycol.">
        <title>101 Dothideomycetes genomes: a test case for predicting lifestyles and emergence of pathogens.</title>
        <authorList>
            <person name="Haridas S."/>
            <person name="Albert R."/>
            <person name="Binder M."/>
            <person name="Bloem J."/>
            <person name="Labutti K."/>
            <person name="Salamov A."/>
            <person name="Andreopoulos B."/>
            <person name="Baker S."/>
            <person name="Barry K."/>
            <person name="Bills G."/>
            <person name="Bluhm B."/>
            <person name="Cannon C."/>
            <person name="Castanera R."/>
            <person name="Culley D."/>
            <person name="Daum C."/>
            <person name="Ezra D."/>
            <person name="Gonzalez J."/>
            <person name="Henrissat B."/>
            <person name="Kuo A."/>
            <person name="Liang C."/>
            <person name="Lipzen A."/>
            <person name="Lutzoni F."/>
            <person name="Magnuson J."/>
            <person name="Mondo S."/>
            <person name="Nolan M."/>
            <person name="Ohm R."/>
            <person name="Pangilinan J."/>
            <person name="Park H.-J."/>
            <person name="Ramirez L."/>
            <person name="Alfaro M."/>
            <person name="Sun H."/>
            <person name="Tritt A."/>
            <person name="Yoshinaga Y."/>
            <person name="Zwiers L.-H."/>
            <person name="Turgeon B."/>
            <person name="Goodwin S."/>
            <person name="Spatafora J."/>
            <person name="Crous P."/>
            <person name="Grigoriev I."/>
        </authorList>
    </citation>
    <scope>NUCLEOTIDE SEQUENCE</scope>
    <source>
        <strain evidence="1">CBS 627.86</strain>
    </source>
</reference>
<organism evidence="1 2">
    <name type="scientific">Lophiotrema nucula</name>
    <dbReference type="NCBI Taxonomy" id="690887"/>
    <lineage>
        <taxon>Eukaryota</taxon>
        <taxon>Fungi</taxon>
        <taxon>Dikarya</taxon>
        <taxon>Ascomycota</taxon>
        <taxon>Pezizomycotina</taxon>
        <taxon>Dothideomycetes</taxon>
        <taxon>Pleosporomycetidae</taxon>
        <taxon>Pleosporales</taxon>
        <taxon>Lophiotremataceae</taxon>
        <taxon>Lophiotrema</taxon>
    </lineage>
</organism>
<evidence type="ECO:0000313" key="2">
    <source>
        <dbReference type="Proteomes" id="UP000799770"/>
    </source>
</evidence>
<dbReference type="EMBL" id="ML977362">
    <property type="protein sequence ID" value="KAF2106485.1"/>
    <property type="molecule type" value="Genomic_DNA"/>
</dbReference>
<evidence type="ECO:0000313" key="1">
    <source>
        <dbReference type="EMBL" id="KAF2106485.1"/>
    </source>
</evidence>
<proteinExistence type="predicted"/>
<keyword evidence="2" id="KW-1185">Reference proteome</keyword>
<gene>
    <name evidence="1" type="ORF">BDV96DRAFT_332212</name>
</gene>
<dbReference type="AlphaFoldDB" id="A0A6A5YHG3"/>
<sequence length="172" mass="19328">MRPETHSDTQGSPCLGLRRSDNLWAAGPGDLPRCYYWKRSMRLHIAGLCIRRDTAKRSRCRCSEFRGMPESECAVRRIYADNCCRRVPIARSSSSIHYHITLLSQGSSFGDEIGGAKRVEDFGIERVAVASPKSETPRVSPEHSPATRALFSNRRWTSVQCMPQSHVYGVGQ</sequence>
<protein>
    <submittedName>
        <fullName evidence="1">Uncharacterized protein</fullName>
    </submittedName>
</protein>